<accession>A0A8W8MI65</accession>
<feature type="region of interest" description="Disordered" evidence="1">
    <location>
        <begin position="181"/>
        <end position="244"/>
    </location>
</feature>
<name>A0A8W8MI65_MAGGI</name>
<feature type="compositionally biased region" description="Polar residues" evidence="1">
    <location>
        <begin position="226"/>
        <end position="244"/>
    </location>
</feature>
<evidence type="ECO:0000256" key="1">
    <source>
        <dbReference type="SAM" id="MobiDB-lite"/>
    </source>
</evidence>
<dbReference type="EnsemblMetazoa" id="G32973.4">
    <property type="protein sequence ID" value="G32973.4:cds"/>
    <property type="gene ID" value="G32973"/>
</dbReference>
<proteinExistence type="predicted"/>
<feature type="region of interest" description="Disordered" evidence="1">
    <location>
        <begin position="261"/>
        <end position="280"/>
    </location>
</feature>
<protein>
    <submittedName>
        <fullName evidence="2">Uncharacterized protein</fullName>
    </submittedName>
</protein>
<feature type="compositionally biased region" description="Polar residues" evidence="1">
    <location>
        <begin position="270"/>
        <end position="280"/>
    </location>
</feature>
<dbReference type="AlphaFoldDB" id="A0A8W8MI65"/>
<evidence type="ECO:0000313" key="3">
    <source>
        <dbReference type="Proteomes" id="UP000005408"/>
    </source>
</evidence>
<organism evidence="2 3">
    <name type="scientific">Magallana gigas</name>
    <name type="common">Pacific oyster</name>
    <name type="synonym">Crassostrea gigas</name>
    <dbReference type="NCBI Taxonomy" id="29159"/>
    <lineage>
        <taxon>Eukaryota</taxon>
        <taxon>Metazoa</taxon>
        <taxon>Spiralia</taxon>
        <taxon>Lophotrochozoa</taxon>
        <taxon>Mollusca</taxon>
        <taxon>Bivalvia</taxon>
        <taxon>Autobranchia</taxon>
        <taxon>Pteriomorphia</taxon>
        <taxon>Ostreida</taxon>
        <taxon>Ostreoidea</taxon>
        <taxon>Ostreidae</taxon>
        <taxon>Magallana</taxon>
    </lineage>
</organism>
<evidence type="ECO:0000313" key="2">
    <source>
        <dbReference type="EnsemblMetazoa" id="G32973.4:cds"/>
    </source>
</evidence>
<keyword evidence="3" id="KW-1185">Reference proteome</keyword>
<reference evidence="2" key="1">
    <citation type="submission" date="2022-08" db="UniProtKB">
        <authorList>
            <consortium name="EnsemblMetazoa"/>
        </authorList>
    </citation>
    <scope>IDENTIFICATION</scope>
    <source>
        <strain evidence="2">05x7-T-G4-1.051#20</strain>
    </source>
</reference>
<sequence length="421" mass="46544">MSVDVLLGEASGEQLLNDDAVSLFNSSLRKALQQQNEVIVSSIVKQLKSQPSENRVNTCEEHEESAKGGQFDFKHEGHRIQHSFNAERLERLSELKILIAHNDLGKAEAIIDKEIAELRQRNKILKIADRHGWDTVNEYLDDPLADNNQIYPLQINTVIENKLVLTVFLFICKRMSTGMLRAGSSRRSKTKSPYARPARSTRSMPATDQARGPALATDQARATDPTLPTDQATTSSVQNIPQVPSSVPNACGMYSSPPAQMSTMPALEPQHSQPQGTSMSTVTSPLVAQHVAQIQAVGTMGRLPSLSSTYSILEPFEGHVNRLIDASLSSNTKIAYDKAINVFHDFRADTTSGIAPSPEYNKCRRLTLTPRSHRPQHAQVASSRGDQVEYSDNVCIFSDTWSEIKDMATEDQFKLADLSIF</sequence>
<dbReference type="Proteomes" id="UP000005408">
    <property type="component" value="Unassembled WGS sequence"/>
</dbReference>